<accession>A0A7S9DVC0</accession>
<dbReference type="KEGG" id="smaa:IT774_09770"/>
<evidence type="ECO:0000259" key="2">
    <source>
        <dbReference type="Pfam" id="PF02657"/>
    </source>
</evidence>
<dbReference type="InterPro" id="IPR003808">
    <property type="entry name" value="Fe-S_metab-assoc_dom"/>
</dbReference>
<dbReference type="SUPFAM" id="SSF82649">
    <property type="entry name" value="SufE/NifU"/>
    <property type="match status" value="1"/>
</dbReference>
<evidence type="ECO:0000313" key="3">
    <source>
        <dbReference type="EMBL" id="QPG04530.1"/>
    </source>
</evidence>
<organism evidence="3 4">
    <name type="scientific">Salinimonas marina</name>
    <dbReference type="NCBI Taxonomy" id="2785918"/>
    <lineage>
        <taxon>Bacteria</taxon>
        <taxon>Pseudomonadati</taxon>
        <taxon>Pseudomonadota</taxon>
        <taxon>Gammaproteobacteria</taxon>
        <taxon>Alteromonadales</taxon>
        <taxon>Alteromonadaceae</taxon>
        <taxon>Alteromonas/Salinimonas group</taxon>
        <taxon>Salinimonas</taxon>
    </lineage>
</organism>
<gene>
    <name evidence="3" type="ORF">IT774_09770</name>
</gene>
<dbReference type="EMBL" id="CP064795">
    <property type="protein sequence ID" value="QPG04530.1"/>
    <property type="molecule type" value="Genomic_DNA"/>
</dbReference>
<protein>
    <submittedName>
        <fullName evidence="3">SufE family protein</fullName>
    </submittedName>
</protein>
<dbReference type="PANTHER" id="PTHR43597:SF5">
    <property type="entry name" value="SUFE-LIKE PROTEIN 2, CHLOROPLASTIC"/>
    <property type="match status" value="1"/>
</dbReference>
<sequence length="131" mass="14399">MSEALLPIARQVKAAGSWDELTRQLMLAAKTLPAMPAQLKVEANQVRGCQSKVWLAYNPVLSPAFQGYSEAKIIRGVLTVLLEKANDLSGSQRPAYDYTGYLTRLGISRNISQSRADGVAQIIRRLHELAC</sequence>
<evidence type="ECO:0000256" key="1">
    <source>
        <dbReference type="ARBA" id="ARBA00010282"/>
    </source>
</evidence>
<reference evidence="3 4" key="1">
    <citation type="submission" date="2020-11" db="EMBL/GenBank/DDBJ databases">
        <title>Complete genome sequence for Salinimonas sp. strain G2-b.</title>
        <authorList>
            <person name="Park S.-J."/>
        </authorList>
    </citation>
    <scope>NUCLEOTIDE SEQUENCE [LARGE SCALE GENOMIC DNA]</scope>
    <source>
        <strain evidence="3 4">G2-b</strain>
    </source>
</reference>
<proteinExistence type="inferred from homology"/>
<dbReference type="AlphaFoldDB" id="A0A7S9DVC0"/>
<comment type="similarity">
    <text evidence="1">Belongs to the SufE family.</text>
</comment>
<feature type="domain" description="Fe-S metabolism associated" evidence="2">
    <location>
        <begin position="11"/>
        <end position="128"/>
    </location>
</feature>
<dbReference type="Proteomes" id="UP000595095">
    <property type="component" value="Chromosome"/>
</dbReference>
<dbReference type="Gene3D" id="3.90.1010.10">
    <property type="match status" value="1"/>
</dbReference>
<name>A0A7S9DVC0_9ALTE</name>
<evidence type="ECO:0000313" key="4">
    <source>
        <dbReference type="Proteomes" id="UP000595095"/>
    </source>
</evidence>
<dbReference type="Pfam" id="PF02657">
    <property type="entry name" value="SufE"/>
    <property type="match status" value="1"/>
</dbReference>
<dbReference type="PANTHER" id="PTHR43597">
    <property type="entry name" value="SULFUR ACCEPTOR PROTEIN CSDE"/>
    <property type="match status" value="1"/>
</dbReference>
<keyword evidence="4" id="KW-1185">Reference proteome</keyword>
<dbReference type="RefSeq" id="WP_195809624.1">
    <property type="nucleotide sequence ID" value="NZ_CP064795.1"/>
</dbReference>